<accession>A0A0F8ZWH4</accession>
<proteinExistence type="predicted"/>
<sequence>MFRNVPTKFTRKDMSESLGRAAEDMQFFINGWYDVEWKPLPSGYMTFRYQPIAVLLPRRYYFDGNGD</sequence>
<evidence type="ECO:0000313" key="1">
    <source>
        <dbReference type="EMBL" id="KKK64306.1"/>
    </source>
</evidence>
<comment type="caution">
    <text evidence="1">The sequence shown here is derived from an EMBL/GenBank/DDBJ whole genome shotgun (WGS) entry which is preliminary data.</text>
</comment>
<dbReference type="EMBL" id="LAZR01061079">
    <property type="protein sequence ID" value="KKK64306.1"/>
    <property type="molecule type" value="Genomic_DNA"/>
</dbReference>
<name>A0A0F8ZWH4_9ZZZZ</name>
<protein>
    <submittedName>
        <fullName evidence="1">Uncharacterized protein</fullName>
    </submittedName>
</protein>
<gene>
    <name evidence="1" type="ORF">LCGC14_2985540</name>
</gene>
<dbReference type="AlphaFoldDB" id="A0A0F8ZWH4"/>
<reference evidence="1" key="1">
    <citation type="journal article" date="2015" name="Nature">
        <title>Complex archaea that bridge the gap between prokaryotes and eukaryotes.</title>
        <authorList>
            <person name="Spang A."/>
            <person name="Saw J.H."/>
            <person name="Jorgensen S.L."/>
            <person name="Zaremba-Niedzwiedzka K."/>
            <person name="Martijn J."/>
            <person name="Lind A.E."/>
            <person name="van Eijk R."/>
            <person name="Schleper C."/>
            <person name="Guy L."/>
            <person name="Ettema T.J."/>
        </authorList>
    </citation>
    <scope>NUCLEOTIDE SEQUENCE</scope>
</reference>
<organism evidence="1">
    <name type="scientific">marine sediment metagenome</name>
    <dbReference type="NCBI Taxonomy" id="412755"/>
    <lineage>
        <taxon>unclassified sequences</taxon>
        <taxon>metagenomes</taxon>
        <taxon>ecological metagenomes</taxon>
    </lineage>
</organism>